<dbReference type="OMA" id="VIDTWPL"/>
<evidence type="ECO:0000256" key="1">
    <source>
        <dbReference type="ARBA" id="ARBA00022574"/>
    </source>
</evidence>
<dbReference type="PANTHER" id="PTHR44324:SF2">
    <property type="entry name" value="WD REPEAT-CONTAINING PROTEIN 64"/>
    <property type="match status" value="1"/>
</dbReference>
<keyword evidence="6" id="KW-1185">Reference proteome</keyword>
<dbReference type="PROSITE" id="PS00678">
    <property type="entry name" value="WD_REPEATS_1"/>
    <property type="match status" value="1"/>
</dbReference>
<keyword evidence="2" id="KW-0677">Repeat</keyword>
<accession>B3S6L2</accession>
<evidence type="ECO:0000256" key="2">
    <source>
        <dbReference type="ARBA" id="ARBA00022737"/>
    </source>
</evidence>
<dbReference type="PROSITE" id="PS50082">
    <property type="entry name" value="WD_REPEATS_2"/>
    <property type="match status" value="5"/>
</dbReference>
<dbReference type="SMART" id="SM00320">
    <property type="entry name" value="WD40"/>
    <property type="match status" value="8"/>
</dbReference>
<dbReference type="eggNOG" id="KOG0267">
    <property type="taxonomic scope" value="Eukaryota"/>
</dbReference>
<evidence type="ECO:0000313" key="6">
    <source>
        <dbReference type="Proteomes" id="UP000009022"/>
    </source>
</evidence>
<feature type="repeat" description="WD" evidence="3">
    <location>
        <begin position="461"/>
        <end position="502"/>
    </location>
</feature>
<name>B3S6L2_TRIAD</name>
<gene>
    <name evidence="5" type="ORF">TRIADDRAFT_59845</name>
</gene>
<dbReference type="InterPro" id="IPR051242">
    <property type="entry name" value="WD-EF-hand_domain"/>
</dbReference>
<feature type="repeat" description="WD" evidence="3">
    <location>
        <begin position="966"/>
        <end position="1007"/>
    </location>
</feature>
<feature type="compositionally biased region" description="Basic and acidic residues" evidence="4">
    <location>
        <begin position="808"/>
        <end position="820"/>
    </location>
</feature>
<dbReference type="EMBL" id="DS985252">
    <property type="protein sequence ID" value="EDV21639.1"/>
    <property type="molecule type" value="Genomic_DNA"/>
</dbReference>
<dbReference type="STRING" id="10228.B3S6L2"/>
<dbReference type="InParanoid" id="B3S6L2"/>
<evidence type="ECO:0008006" key="7">
    <source>
        <dbReference type="Google" id="ProtNLM"/>
    </source>
</evidence>
<keyword evidence="1 3" id="KW-0853">WD repeat</keyword>
<dbReference type="HOGENOM" id="CLU_011653_2_0_1"/>
<feature type="repeat" description="WD" evidence="3">
    <location>
        <begin position="372"/>
        <end position="413"/>
    </location>
</feature>
<evidence type="ECO:0000313" key="5">
    <source>
        <dbReference type="EMBL" id="EDV21639.1"/>
    </source>
</evidence>
<dbReference type="CTD" id="6757141"/>
<dbReference type="Gene3D" id="2.130.10.10">
    <property type="entry name" value="YVTN repeat-like/Quinoprotein amine dehydrogenase"/>
    <property type="match status" value="4"/>
</dbReference>
<dbReference type="AlphaFoldDB" id="B3S6L2"/>
<dbReference type="Pfam" id="PF00400">
    <property type="entry name" value="WD40"/>
    <property type="match status" value="4"/>
</dbReference>
<dbReference type="eggNOG" id="KOG0642">
    <property type="taxonomic scope" value="Eukaryota"/>
</dbReference>
<dbReference type="PROSITE" id="PS50294">
    <property type="entry name" value="WD_REPEATS_REGION"/>
    <property type="match status" value="3"/>
</dbReference>
<reference evidence="5 6" key="1">
    <citation type="journal article" date="2008" name="Nature">
        <title>The Trichoplax genome and the nature of placozoans.</title>
        <authorList>
            <person name="Srivastava M."/>
            <person name="Begovic E."/>
            <person name="Chapman J."/>
            <person name="Putnam N.H."/>
            <person name="Hellsten U."/>
            <person name="Kawashima T."/>
            <person name="Kuo A."/>
            <person name="Mitros T."/>
            <person name="Salamov A."/>
            <person name="Carpenter M.L."/>
            <person name="Signorovitch A.Y."/>
            <person name="Moreno M.A."/>
            <person name="Kamm K."/>
            <person name="Grimwood J."/>
            <person name="Schmutz J."/>
            <person name="Shapiro H."/>
            <person name="Grigoriev I.V."/>
            <person name="Buss L.W."/>
            <person name="Schierwater B."/>
            <person name="Dellaporta S.L."/>
            <person name="Rokhsar D.S."/>
        </authorList>
    </citation>
    <scope>NUCLEOTIDE SEQUENCE [LARGE SCALE GENOMIC DNA]</scope>
    <source>
        <strain evidence="5 6">Grell-BS-1999</strain>
    </source>
</reference>
<feature type="region of interest" description="Disordered" evidence="4">
    <location>
        <begin position="772"/>
        <end position="838"/>
    </location>
</feature>
<proteinExistence type="predicted"/>
<evidence type="ECO:0000256" key="4">
    <source>
        <dbReference type="SAM" id="MobiDB-lite"/>
    </source>
</evidence>
<dbReference type="RefSeq" id="XP_002115787.1">
    <property type="nucleotide sequence ID" value="XM_002115751.1"/>
</dbReference>
<dbReference type="KEGG" id="tad:TRIADDRAFT_59845"/>
<dbReference type="OrthoDB" id="5980302at2759"/>
<dbReference type="PhylomeDB" id="B3S6L2"/>
<dbReference type="Proteomes" id="UP000009022">
    <property type="component" value="Unassembled WGS sequence"/>
</dbReference>
<feature type="repeat" description="WD" evidence="3">
    <location>
        <begin position="504"/>
        <end position="547"/>
    </location>
</feature>
<organism evidence="5 6">
    <name type="scientific">Trichoplax adhaerens</name>
    <name type="common">Trichoplax reptans</name>
    <dbReference type="NCBI Taxonomy" id="10228"/>
    <lineage>
        <taxon>Eukaryota</taxon>
        <taxon>Metazoa</taxon>
        <taxon>Placozoa</taxon>
        <taxon>Uniplacotomia</taxon>
        <taxon>Trichoplacea</taxon>
        <taxon>Trichoplacidae</taxon>
        <taxon>Trichoplax</taxon>
    </lineage>
</organism>
<dbReference type="InterPro" id="IPR036322">
    <property type="entry name" value="WD40_repeat_dom_sf"/>
</dbReference>
<dbReference type="GeneID" id="6757141"/>
<dbReference type="PANTHER" id="PTHR44324">
    <property type="entry name" value="WD40 REPEAT DOMAIN 95"/>
    <property type="match status" value="1"/>
</dbReference>
<dbReference type="InterPro" id="IPR015943">
    <property type="entry name" value="WD40/YVTN_repeat-like_dom_sf"/>
</dbReference>
<feature type="compositionally biased region" description="Polar residues" evidence="4">
    <location>
        <begin position="784"/>
        <end position="795"/>
    </location>
</feature>
<feature type="compositionally biased region" description="Polar residues" evidence="4">
    <location>
        <begin position="821"/>
        <end position="831"/>
    </location>
</feature>
<protein>
    <recommendedName>
        <fullName evidence="7">WD repeat-containing protein on Y chromosome</fullName>
    </recommendedName>
</protein>
<dbReference type="InterPro" id="IPR001680">
    <property type="entry name" value="WD40_rpt"/>
</dbReference>
<dbReference type="InterPro" id="IPR019775">
    <property type="entry name" value="WD40_repeat_CS"/>
</dbReference>
<dbReference type="SUPFAM" id="SSF50978">
    <property type="entry name" value="WD40 repeat-like"/>
    <property type="match status" value="2"/>
</dbReference>
<feature type="repeat" description="WD" evidence="3">
    <location>
        <begin position="336"/>
        <end position="360"/>
    </location>
</feature>
<sequence length="1171" mass="132379">MASSRRTSGLRRPFTYGTFPLVINQFEQLVREFSLLDSDYSPDEIKQIKVNNEAKRFEEFSEAVRIIFGSEIRTQNLKAIFRKINNESSYSVDWSELFGYAAHPDLTEALQNDDNISNNVFLLSRRSTVGEAAGDKRRRDGVKRIMYIAHNDIFVTATEKGTLCVWNSDESAWVTDCCNLPSLRRIAICSERSIALWDHRAKRKQQTVVQIRPIERSPRCVSHCILDESEIHEDVLIFGDDQGYVNMMRISAKDLHMKSSEKGEASVVSVEPSKLTHKILKRKLHDDWVLKIRYYTQLKAFVSCSPCNRQSLVIVDLEDKSFDTAPHRSMSLFKGVNAFDYSPRANAIVTGGIDKILRLWHPNILARPTGKMSGHLFTIVDICINEKDQHIISLSTARIIRIWDIQTLTSLQSFCDIDIGSTDKRLSAIFYDNKYERLLTGTTVISCWPLTRTVQDSMFAPHTHERAVSQILFNHHSNQVATACAESTIKMWDVETGRLIYQILDSHGASIEVTSMVADNAGNILATGGFDGSIKTWDFSTGTPIRVLNPEAEKLPEEPVIGLLFTNEAEWGRCLLGIGWGNKLKIFKESLDEPFLEEVVGIEGSPPPDSPVVQPATPLNSAEIGKRARHHAKSNAPSPILDLIQASDLWRFFGKQLFDVTCVDFLKPTYIVIGSHLGNIYIGSLITKQIITSFRTLPIEQNRQDGHKVDVQVNASVILVSIYVPKNKLTTRNRLTVKEVEVESEENDDFMYQKELTEKVTKLPRKNTTLMLSRLQIGTRDETNTSGDENNTKETQPGLPAYAESNVESDRNESHSEVADKSNSLEGSSNDQIRKTNPDVNSYSAAQKVCSMPLVLTSHNDGYMRFWNMKGNLLAYTTTSTNRHGTALPPITALCASDDSHYVFSANSKGYITKWNISKFMQNPRQVLQENSIRRDSSIATQLQADDNSRRRPLKVEELIVQILTWRAHLFTVTSLKYFSGNNILFSASTDCSVRVWHCRTGHFIGYFGQPRNWHLNSFDSIPSTPARPSDIQERPLLPVKNVTKAESKKRKENPSLECPLFFDNAKWKPFRRSAPAETRPKDNKKFFGALAKAKIPNSDILGSSRSTLGVFSSLPMYRLNSPKRIKAPATEYKSSFYKMDLDNDLGDEEFPDRFEVASSYQSSLLESQVR</sequence>
<evidence type="ECO:0000256" key="3">
    <source>
        <dbReference type="PROSITE-ProRule" id="PRU00221"/>
    </source>
</evidence>